<dbReference type="PANTHER" id="PTHR47429:SF2">
    <property type="entry name" value="PROTEIN TWIN LOV 1"/>
    <property type="match status" value="1"/>
</dbReference>
<evidence type="ECO:0000256" key="1">
    <source>
        <dbReference type="ARBA" id="ARBA00022630"/>
    </source>
</evidence>
<dbReference type="PANTHER" id="PTHR47429">
    <property type="entry name" value="PROTEIN TWIN LOV 1"/>
    <property type="match status" value="1"/>
</dbReference>
<reference evidence="6" key="1">
    <citation type="journal article" date="2019" name="Int. J. Syst. Evol. Microbiol.">
        <title>The Global Catalogue of Microorganisms (GCM) 10K type strain sequencing project: providing services to taxonomists for standard genome sequencing and annotation.</title>
        <authorList>
            <consortium name="The Broad Institute Genomics Platform"/>
            <consortium name="The Broad Institute Genome Sequencing Center for Infectious Disease"/>
            <person name="Wu L."/>
            <person name="Ma J."/>
        </authorList>
    </citation>
    <scope>NUCLEOTIDE SEQUENCE [LARGE SCALE GENOMIC DNA]</scope>
    <source>
        <strain evidence="6">JCM 18287</strain>
    </source>
</reference>
<comment type="caution">
    <text evidence="5">The sequence shown here is derived from an EMBL/GenBank/DDBJ whole genome shotgun (WGS) entry which is preliminary data.</text>
</comment>
<keyword evidence="6" id="KW-1185">Reference proteome</keyword>
<evidence type="ECO:0000259" key="4">
    <source>
        <dbReference type="Pfam" id="PF13426"/>
    </source>
</evidence>
<keyword evidence="2" id="KW-0288">FMN</keyword>
<evidence type="ECO:0000256" key="3">
    <source>
        <dbReference type="ARBA" id="ARBA00022991"/>
    </source>
</evidence>
<organism evidence="5 6">
    <name type="scientific">Algibacter aquimarinus</name>
    <dbReference type="NCBI Taxonomy" id="1136748"/>
    <lineage>
        <taxon>Bacteria</taxon>
        <taxon>Pseudomonadati</taxon>
        <taxon>Bacteroidota</taxon>
        <taxon>Flavobacteriia</taxon>
        <taxon>Flavobacteriales</taxon>
        <taxon>Flavobacteriaceae</taxon>
        <taxon>Algibacter</taxon>
    </lineage>
</organism>
<name>A0ABP9HM47_9FLAO</name>
<dbReference type="NCBIfam" id="TIGR00229">
    <property type="entry name" value="sensory_box"/>
    <property type="match status" value="1"/>
</dbReference>
<dbReference type="SUPFAM" id="SSF55785">
    <property type="entry name" value="PYP-like sensor domain (PAS domain)"/>
    <property type="match status" value="1"/>
</dbReference>
<gene>
    <name evidence="5" type="ORF">GCM10023315_25810</name>
</gene>
<evidence type="ECO:0000313" key="5">
    <source>
        <dbReference type="EMBL" id="GAA4974177.1"/>
    </source>
</evidence>
<keyword evidence="3" id="KW-0157">Chromophore</keyword>
<dbReference type="Pfam" id="PF13426">
    <property type="entry name" value="PAS_9"/>
    <property type="match status" value="1"/>
</dbReference>
<proteinExistence type="predicted"/>
<evidence type="ECO:0000313" key="6">
    <source>
        <dbReference type="Proteomes" id="UP001501692"/>
    </source>
</evidence>
<sequence>MTGYPANYTIGKKPNFLQGEQSSSKTRKIIRTQLQSGHSFKEEIINYRKDGKPYKCEIKIYPLKDESNEIVHLLALENALDI</sequence>
<dbReference type="Gene3D" id="3.30.450.20">
    <property type="entry name" value="PAS domain"/>
    <property type="match status" value="1"/>
</dbReference>
<keyword evidence="1" id="KW-0285">Flavoprotein</keyword>
<accession>A0ABP9HM47</accession>
<evidence type="ECO:0000256" key="2">
    <source>
        <dbReference type="ARBA" id="ARBA00022643"/>
    </source>
</evidence>
<dbReference type="Proteomes" id="UP001501692">
    <property type="component" value="Unassembled WGS sequence"/>
</dbReference>
<dbReference type="InterPro" id="IPR000014">
    <property type="entry name" value="PAS"/>
</dbReference>
<protein>
    <recommendedName>
        <fullName evidence="4">PAS domain-containing protein</fullName>
    </recommendedName>
</protein>
<feature type="domain" description="PAS" evidence="4">
    <location>
        <begin position="1"/>
        <end position="74"/>
    </location>
</feature>
<dbReference type="EMBL" id="BAABJK010000009">
    <property type="protein sequence ID" value="GAA4974177.1"/>
    <property type="molecule type" value="Genomic_DNA"/>
</dbReference>
<dbReference type="InterPro" id="IPR035965">
    <property type="entry name" value="PAS-like_dom_sf"/>
</dbReference>